<feature type="compositionally biased region" description="Acidic residues" evidence="4">
    <location>
        <begin position="39"/>
        <end position="49"/>
    </location>
</feature>
<keyword evidence="1" id="KW-0479">Metal-binding</keyword>
<evidence type="ECO:0000256" key="2">
    <source>
        <dbReference type="ARBA" id="ARBA00022771"/>
    </source>
</evidence>
<feature type="compositionally biased region" description="Acidic residues" evidence="4">
    <location>
        <begin position="62"/>
        <end position="73"/>
    </location>
</feature>
<dbReference type="InterPro" id="IPR001876">
    <property type="entry name" value="Znf_RanBP2"/>
</dbReference>
<keyword evidence="7" id="KW-1185">Reference proteome</keyword>
<dbReference type="PROSITE" id="PS01358">
    <property type="entry name" value="ZF_RANBP2_1"/>
    <property type="match status" value="1"/>
</dbReference>
<reference evidence="7" key="1">
    <citation type="journal article" date="2022" name="Microb. Genom.">
        <title>A global pangenome for the wheat fungal pathogen Pyrenophora tritici-repentis and prediction of effector protein structural homology.</title>
        <authorList>
            <person name="Moolhuijzen P.M."/>
            <person name="See P.T."/>
            <person name="Shi G."/>
            <person name="Powell H.R."/>
            <person name="Cockram J."/>
            <person name="Jorgensen L.N."/>
            <person name="Benslimane H."/>
            <person name="Strelkov S.E."/>
            <person name="Turner J."/>
            <person name="Liu Z."/>
            <person name="Moffat C.S."/>
        </authorList>
    </citation>
    <scope>NUCLEOTIDE SEQUENCE [LARGE SCALE GENOMIC DNA]</scope>
</reference>
<dbReference type="Proteomes" id="UP000249757">
    <property type="component" value="Unassembled WGS sequence"/>
</dbReference>
<name>A0A922NB04_9PLEO</name>
<accession>A0A922NB04</accession>
<proteinExistence type="predicted"/>
<keyword evidence="3" id="KW-0862">Zinc</keyword>
<organism evidence="6 7">
    <name type="scientific">Pyrenophora tritici-repentis</name>
    <dbReference type="NCBI Taxonomy" id="45151"/>
    <lineage>
        <taxon>Eukaryota</taxon>
        <taxon>Fungi</taxon>
        <taxon>Dikarya</taxon>
        <taxon>Ascomycota</taxon>
        <taxon>Pezizomycotina</taxon>
        <taxon>Dothideomycetes</taxon>
        <taxon>Pleosporomycetidae</taxon>
        <taxon>Pleosporales</taxon>
        <taxon>Pleosporineae</taxon>
        <taxon>Pleosporaceae</taxon>
        <taxon>Pyrenophora</taxon>
    </lineage>
</organism>
<sequence length="73" mass="8369">MPQWLCQECRWPNEEAAETCTQCNQLTCDGTPGMTDGSSSEEEEEEEEAQTPMSDEVPQEYQSEEDNEDDEEE</sequence>
<dbReference type="AlphaFoldDB" id="A0A922NB04"/>
<evidence type="ECO:0000256" key="1">
    <source>
        <dbReference type="ARBA" id="ARBA00022723"/>
    </source>
</evidence>
<comment type="caution">
    <text evidence="6">The sequence shown here is derived from an EMBL/GenBank/DDBJ whole genome shotgun (WGS) entry which is preliminary data.</text>
</comment>
<dbReference type="EMBL" id="NRDI02000011">
    <property type="protein sequence ID" value="KAI1512631.1"/>
    <property type="molecule type" value="Genomic_DNA"/>
</dbReference>
<evidence type="ECO:0000313" key="6">
    <source>
        <dbReference type="EMBL" id="KAI1512631.1"/>
    </source>
</evidence>
<dbReference type="GO" id="GO:0008270">
    <property type="term" value="F:zinc ion binding"/>
    <property type="evidence" value="ECO:0007669"/>
    <property type="project" value="UniProtKB-KW"/>
</dbReference>
<gene>
    <name evidence="6" type="ORF">Ptr86124_008597</name>
</gene>
<protein>
    <recommendedName>
        <fullName evidence="5">RanBP2-type domain-containing protein</fullName>
    </recommendedName>
</protein>
<evidence type="ECO:0000256" key="3">
    <source>
        <dbReference type="ARBA" id="ARBA00022833"/>
    </source>
</evidence>
<evidence type="ECO:0000259" key="5">
    <source>
        <dbReference type="PROSITE" id="PS01358"/>
    </source>
</evidence>
<feature type="domain" description="RanBP2-type" evidence="5">
    <location>
        <begin position="4"/>
        <end position="23"/>
    </location>
</feature>
<evidence type="ECO:0000313" key="7">
    <source>
        <dbReference type="Proteomes" id="UP000249757"/>
    </source>
</evidence>
<keyword evidence="2" id="KW-0863">Zinc-finger</keyword>
<evidence type="ECO:0000256" key="4">
    <source>
        <dbReference type="SAM" id="MobiDB-lite"/>
    </source>
</evidence>
<feature type="region of interest" description="Disordered" evidence="4">
    <location>
        <begin position="28"/>
        <end position="73"/>
    </location>
</feature>